<keyword evidence="2" id="KW-1185">Reference proteome</keyword>
<organism evidence="1 2">
    <name type="scientific">Durusdinium trenchii</name>
    <dbReference type="NCBI Taxonomy" id="1381693"/>
    <lineage>
        <taxon>Eukaryota</taxon>
        <taxon>Sar</taxon>
        <taxon>Alveolata</taxon>
        <taxon>Dinophyceae</taxon>
        <taxon>Suessiales</taxon>
        <taxon>Symbiodiniaceae</taxon>
        <taxon>Durusdinium</taxon>
    </lineage>
</organism>
<name>A0ABP0RDQ5_9DINO</name>
<reference evidence="1 2" key="1">
    <citation type="submission" date="2024-02" db="EMBL/GenBank/DDBJ databases">
        <authorList>
            <person name="Chen Y."/>
            <person name="Shah S."/>
            <person name="Dougan E. K."/>
            <person name="Thang M."/>
            <person name="Chan C."/>
        </authorList>
    </citation>
    <scope>NUCLEOTIDE SEQUENCE [LARGE SCALE GENOMIC DNA]</scope>
</reference>
<dbReference type="EMBL" id="CAXAMM010041251">
    <property type="protein sequence ID" value="CAK9098284.1"/>
    <property type="molecule type" value="Genomic_DNA"/>
</dbReference>
<evidence type="ECO:0000313" key="2">
    <source>
        <dbReference type="Proteomes" id="UP001642464"/>
    </source>
</evidence>
<proteinExistence type="predicted"/>
<gene>
    <name evidence="1" type="ORF">SCF082_LOCUS46066</name>
</gene>
<evidence type="ECO:0000313" key="1">
    <source>
        <dbReference type="EMBL" id="CAK9098284.1"/>
    </source>
</evidence>
<accession>A0ABP0RDQ5</accession>
<sequence length="441" mass="49102">MSQRIFLQTLQVQWALQRRGLAFDQCGLIAWSTHQKRVQQLLNLLTKDAPAGYHKVRVDLLIQADKELFTVMAQEFQMSNRRLTDSPSPMEEAMKVLCADPRITMHVLPLPKSVAAVFTTENDSAGEASAPRSVIVLTLTPHGLQLWSKERLRFRPIGKRQVVQDIAEGFPISGAFLRVSLAVWHVGIRALSLSWSAYFDDCTALSTQQLAQNTTGCVEMLFDLLGIDFARDGSKATPFASKFKTLGVEIDLSQWSQGEVLIGHSADRRNELSSVLQGLLQEGEISNKQAESLRGRMHWFESFAFGRVGSVGGVLVDPCGMFRAFFGAKVPDRITREFSRMSENQIYELELLPVWISFLLWAPYLNNCQLVSHLDNDAARSSLLRGVGATAAAEQIVDLATGLEMDLQLRLWYARVATASNIAEDPSRLVFDTMQAGGRVL</sequence>
<dbReference type="Proteomes" id="UP001642464">
    <property type="component" value="Unassembled WGS sequence"/>
</dbReference>
<comment type="caution">
    <text evidence="1">The sequence shown here is derived from an EMBL/GenBank/DDBJ whole genome shotgun (WGS) entry which is preliminary data.</text>
</comment>
<protein>
    <submittedName>
        <fullName evidence="1">Uncharacterized protein</fullName>
    </submittedName>
</protein>